<keyword evidence="2" id="KW-0238">DNA-binding</keyword>
<dbReference type="RefSeq" id="WP_188509756.1">
    <property type="nucleotide sequence ID" value="NZ_BMGB01000001.1"/>
</dbReference>
<dbReference type="AlphaFoldDB" id="A0A916SGC4"/>
<gene>
    <name evidence="5" type="ORF">GCM10010979_12070</name>
</gene>
<keyword evidence="6" id="KW-1185">Reference proteome</keyword>
<proteinExistence type="predicted"/>
<dbReference type="PANTHER" id="PTHR33204">
    <property type="entry name" value="TRANSCRIPTIONAL REGULATOR, MARR FAMILY"/>
    <property type="match status" value="1"/>
</dbReference>
<dbReference type="PROSITE" id="PS51118">
    <property type="entry name" value="HTH_HXLR"/>
    <property type="match status" value="1"/>
</dbReference>
<dbReference type="InterPro" id="IPR036388">
    <property type="entry name" value="WH-like_DNA-bd_sf"/>
</dbReference>
<evidence type="ECO:0000256" key="2">
    <source>
        <dbReference type="ARBA" id="ARBA00023125"/>
    </source>
</evidence>
<evidence type="ECO:0000313" key="5">
    <source>
        <dbReference type="EMBL" id="GGA99162.1"/>
    </source>
</evidence>
<dbReference type="PANTHER" id="PTHR33204:SF39">
    <property type="entry name" value="TRANSCRIPTIONAL REGULATORY PROTEIN"/>
    <property type="match status" value="1"/>
</dbReference>
<reference evidence="5" key="2">
    <citation type="submission" date="2020-09" db="EMBL/GenBank/DDBJ databases">
        <authorList>
            <person name="Sun Q."/>
            <person name="Zhou Y."/>
        </authorList>
    </citation>
    <scope>NUCLEOTIDE SEQUENCE</scope>
    <source>
        <strain evidence="5">CGMCC 1.12813</strain>
    </source>
</reference>
<dbReference type="Gene3D" id="1.10.10.10">
    <property type="entry name" value="Winged helix-like DNA-binding domain superfamily/Winged helix DNA-binding domain"/>
    <property type="match status" value="1"/>
</dbReference>
<keyword evidence="3" id="KW-0804">Transcription</keyword>
<dbReference type="InterPro" id="IPR036390">
    <property type="entry name" value="WH_DNA-bd_sf"/>
</dbReference>
<sequence>MQLGNLSETADCHRATEALARVGDKWSVLIFMQLEIQARRFSELKREIGGISPKMLTSTLRGLEREGFVTRTVFATNPPSVEYALTDLGREMAVPVRALGTWVLDNLHRIESARERFDS</sequence>
<evidence type="ECO:0000256" key="1">
    <source>
        <dbReference type="ARBA" id="ARBA00023015"/>
    </source>
</evidence>
<dbReference type="GO" id="GO:0003677">
    <property type="term" value="F:DNA binding"/>
    <property type="evidence" value="ECO:0007669"/>
    <property type="project" value="UniProtKB-KW"/>
</dbReference>
<organism evidence="5 6">
    <name type="scientific">Conyzicola nivalis</name>
    <dbReference type="NCBI Taxonomy" id="1477021"/>
    <lineage>
        <taxon>Bacteria</taxon>
        <taxon>Bacillati</taxon>
        <taxon>Actinomycetota</taxon>
        <taxon>Actinomycetes</taxon>
        <taxon>Micrococcales</taxon>
        <taxon>Microbacteriaceae</taxon>
        <taxon>Conyzicola</taxon>
    </lineage>
</organism>
<comment type="caution">
    <text evidence="5">The sequence shown here is derived from an EMBL/GenBank/DDBJ whole genome shotgun (WGS) entry which is preliminary data.</text>
</comment>
<keyword evidence="1" id="KW-0805">Transcription regulation</keyword>
<feature type="domain" description="HTH hxlR-type" evidence="4">
    <location>
        <begin position="12"/>
        <end position="111"/>
    </location>
</feature>
<reference evidence="5" key="1">
    <citation type="journal article" date="2014" name="Int. J. Syst. Evol. Microbiol.">
        <title>Complete genome sequence of Corynebacterium casei LMG S-19264T (=DSM 44701T), isolated from a smear-ripened cheese.</title>
        <authorList>
            <consortium name="US DOE Joint Genome Institute (JGI-PGF)"/>
            <person name="Walter F."/>
            <person name="Albersmeier A."/>
            <person name="Kalinowski J."/>
            <person name="Ruckert C."/>
        </authorList>
    </citation>
    <scope>NUCLEOTIDE SEQUENCE</scope>
    <source>
        <strain evidence="5">CGMCC 1.12813</strain>
    </source>
</reference>
<dbReference type="InterPro" id="IPR002577">
    <property type="entry name" value="HTH_HxlR"/>
</dbReference>
<evidence type="ECO:0000256" key="3">
    <source>
        <dbReference type="ARBA" id="ARBA00023163"/>
    </source>
</evidence>
<dbReference type="Proteomes" id="UP000606922">
    <property type="component" value="Unassembled WGS sequence"/>
</dbReference>
<protein>
    <submittedName>
        <fullName evidence="5">Transcriptional regulator</fullName>
    </submittedName>
</protein>
<dbReference type="SUPFAM" id="SSF46785">
    <property type="entry name" value="Winged helix' DNA-binding domain"/>
    <property type="match status" value="1"/>
</dbReference>
<name>A0A916SGC4_9MICO</name>
<dbReference type="Pfam" id="PF01638">
    <property type="entry name" value="HxlR"/>
    <property type="match status" value="1"/>
</dbReference>
<evidence type="ECO:0000259" key="4">
    <source>
        <dbReference type="PROSITE" id="PS51118"/>
    </source>
</evidence>
<dbReference type="EMBL" id="BMGB01000001">
    <property type="protein sequence ID" value="GGA99162.1"/>
    <property type="molecule type" value="Genomic_DNA"/>
</dbReference>
<accession>A0A916SGC4</accession>
<evidence type="ECO:0000313" key="6">
    <source>
        <dbReference type="Proteomes" id="UP000606922"/>
    </source>
</evidence>